<proteinExistence type="predicted"/>
<accession>A0A409X7Z5</accession>
<protein>
    <submittedName>
        <fullName evidence="2">Uncharacterized protein</fullName>
    </submittedName>
</protein>
<name>A0A409X7Z5_PSICY</name>
<feature type="compositionally biased region" description="Basic and acidic residues" evidence="1">
    <location>
        <begin position="109"/>
        <end position="124"/>
    </location>
</feature>
<feature type="compositionally biased region" description="Polar residues" evidence="1">
    <location>
        <begin position="83"/>
        <end position="93"/>
    </location>
</feature>
<dbReference type="STRING" id="93625.A0A409X7Z5"/>
<sequence length="556" mass="59595">MAMRPLAPSKVVPMPTKDNEGHIEAKRWSLVSQRDCQSQHKRQLQLYCGSGDALKVWMLAPPRALGSFGSLNSGDKEKEGVNTWGQGQESIACSTIKKSKGRGKKKSKKEKDAKNGEEGKEKESRKKKTSSFEVGALASSPGMPLPVASKFLGASSGANANANVNAKTLAQKSNGMFLGLGLLSTSTIWLPSSPSMHVGSSASSDGPSAPGLVLSPIVVSAVMPNLNNPNANTIADNRVSIESAFYATGRPCSVLSSSSLRPLSTTSTNSRMSQVSNSGNQGHSALGASVRRDEQGLETVREMRGREREGRKKEVGAGGDGGDKESEKERGGLREKRRSNEGSGACWMGVGAGEEARDDAGEEEEETMYRKQQKEKDSPSIKRFLYSILTIEEATARMGMEYGRPDDWDDIIAGYESGSADMSSKEMAGGAAEEFWFKEKADGPLLPQMLLSSQCVALISLKSCISTSSTSNCVGVVDKMVDLFSNPRPCLPQPHHRPGSLFMFTFIPPSPPSNTAEKEGKLDTWVGDAERAGAREIIGYVRALRVVDALYVEGSP</sequence>
<evidence type="ECO:0000313" key="3">
    <source>
        <dbReference type="Proteomes" id="UP000283269"/>
    </source>
</evidence>
<keyword evidence="3" id="KW-1185">Reference proteome</keyword>
<feature type="compositionally biased region" description="Low complexity" evidence="1">
    <location>
        <begin position="254"/>
        <end position="270"/>
    </location>
</feature>
<dbReference type="AlphaFoldDB" id="A0A409X7Z5"/>
<evidence type="ECO:0000256" key="1">
    <source>
        <dbReference type="SAM" id="MobiDB-lite"/>
    </source>
</evidence>
<evidence type="ECO:0000313" key="2">
    <source>
        <dbReference type="EMBL" id="PPQ86892.1"/>
    </source>
</evidence>
<comment type="caution">
    <text evidence="2">The sequence shown here is derived from an EMBL/GenBank/DDBJ whole genome shotgun (WGS) entry which is preliminary data.</text>
</comment>
<feature type="compositionally biased region" description="Basic and acidic residues" evidence="1">
    <location>
        <begin position="290"/>
        <end position="340"/>
    </location>
</feature>
<feature type="region of interest" description="Disordered" evidence="1">
    <location>
        <begin position="254"/>
        <end position="375"/>
    </location>
</feature>
<dbReference type="EMBL" id="NHYD01002411">
    <property type="protein sequence ID" value="PPQ86892.1"/>
    <property type="molecule type" value="Genomic_DNA"/>
</dbReference>
<feature type="region of interest" description="Disordered" evidence="1">
    <location>
        <begin position="67"/>
        <end position="137"/>
    </location>
</feature>
<feature type="compositionally biased region" description="Basic residues" evidence="1">
    <location>
        <begin position="97"/>
        <end position="108"/>
    </location>
</feature>
<organism evidence="2 3">
    <name type="scientific">Psilocybe cyanescens</name>
    <dbReference type="NCBI Taxonomy" id="93625"/>
    <lineage>
        <taxon>Eukaryota</taxon>
        <taxon>Fungi</taxon>
        <taxon>Dikarya</taxon>
        <taxon>Basidiomycota</taxon>
        <taxon>Agaricomycotina</taxon>
        <taxon>Agaricomycetes</taxon>
        <taxon>Agaricomycetidae</taxon>
        <taxon>Agaricales</taxon>
        <taxon>Agaricineae</taxon>
        <taxon>Strophariaceae</taxon>
        <taxon>Psilocybe</taxon>
    </lineage>
</organism>
<dbReference type="InParanoid" id="A0A409X7Z5"/>
<gene>
    <name evidence="2" type="ORF">CVT25_012523</name>
</gene>
<feature type="compositionally biased region" description="Polar residues" evidence="1">
    <location>
        <begin position="271"/>
        <end position="283"/>
    </location>
</feature>
<reference evidence="2 3" key="1">
    <citation type="journal article" date="2018" name="Evol. Lett.">
        <title>Horizontal gene cluster transfer increased hallucinogenic mushroom diversity.</title>
        <authorList>
            <person name="Reynolds H.T."/>
            <person name="Vijayakumar V."/>
            <person name="Gluck-Thaler E."/>
            <person name="Korotkin H.B."/>
            <person name="Matheny P.B."/>
            <person name="Slot J.C."/>
        </authorList>
    </citation>
    <scope>NUCLEOTIDE SEQUENCE [LARGE SCALE GENOMIC DNA]</scope>
    <source>
        <strain evidence="2 3">2631</strain>
    </source>
</reference>
<dbReference type="Proteomes" id="UP000283269">
    <property type="component" value="Unassembled WGS sequence"/>
</dbReference>